<dbReference type="InterPro" id="IPR036736">
    <property type="entry name" value="ACP-like_sf"/>
</dbReference>
<dbReference type="InterPro" id="IPR025110">
    <property type="entry name" value="AMP-bd_C"/>
</dbReference>
<feature type="region of interest" description="Disordered" evidence="4">
    <location>
        <begin position="3264"/>
        <end position="3334"/>
    </location>
</feature>
<dbReference type="SUPFAM" id="SSF56801">
    <property type="entry name" value="Acetyl-CoA synthetase-like"/>
    <property type="match status" value="3"/>
</dbReference>
<dbReference type="NCBIfam" id="NF003417">
    <property type="entry name" value="PRK04813.1"/>
    <property type="match status" value="4"/>
</dbReference>
<evidence type="ECO:0000313" key="6">
    <source>
        <dbReference type="EMBL" id="KAK9839969.1"/>
    </source>
</evidence>
<feature type="region of interest" description="Disordered" evidence="4">
    <location>
        <begin position="3417"/>
        <end position="3437"/>
    </location>
</feature>
<dbReference type="InterPro" id="IPR042099">
    <property type="entry name" value="ANL_N_sf"/>
</dbReference>
<dbReference type="Pfam" id="PF00550">
    <property type="entry name" value="PP-binding"/>
    <property type="match status" value="3"/>
</dbReference>
<evidence type="ECO:0000256" key="2">
    <source>
        <dbReference type="ARBA" id="ARBA00022553"/>
    </source>
</evidence>
<dbReference type="InterPro" id="IPR020845">
    <property type="entry name" value="AMP-binding_CS"/>
</dbReference>
<feature type="compositionally biased region" description="Polar residues" evidence="4">
    <location>
        <begin position="3287"/>
        <end position="3311"/>
    </location>
</feature>
<dbReference type="Gene3D" id="3.40.50.12780">
    <property type="entry name" value="N-terminal domain of ligase-like"/>
    <property type="match status" value="4"/>
</dbReference>
<accession>A0AAW1S182</accession>
<dbReference type="GO" id="GO:0005829">
    <property type="term" value="C:cytosol"/>
    <property type="evidence" value="ECO:0007669"/>
    <property type="project" value="TreeGrafter"/>
</dbReference>
<evidence type="ECO:0000256" key="3">
    <source>
        <dbReference type="ARBA" id="ARBA00022598"/>
    </source>
</evidence>
<dbReference type="InterPro" id="IPR045851">
    <property type="entry name" value="AMP-bd_C_sf"/>
</dbReference>
<dbReference type="PROSITE" id="PS00455">
    <property type="entry name" value="AMP_BINDING"/>
    <property type="match status" value="3"/>
</dbReference>
<evidence type="ECO:0000313" key="7">
    <source>
        <dbReference type="Proteomes" id="UP001438707"/>
    </source>
</evidence>
<dbReference type="CDD" id="cd19531">
    <property type="entry name" value="LCL_NRPS-like"/>
    <property type="match status" value="3"/>
</dbReference>
<dbReference type="EMBL" id="JALJOS010000004">
    <property type="protein sequence ID" value="KAK9839969.1"/>
    <property type="molecule type" value="Genomic_DNA"/>
</dbReference>
<dbReference type="InterPro" id="IPR001242">
    <property type="entry name" value="Condensation_dom"/>
</dbReference>
<organism evidence="6 7">
    <name type="scientific">Apatococcus lobatus</name>
    <dbReference type="NCBI Taxonomy" id="904363"/>
    <lineage>
        <taxon>Eukaryota</taxon>
        <taxon>Viridiplantae</taxon>
        <taxon>Chlorophyta</taxon>
        <taxon>core chlorophytes</taxon>
        <taxon>Trebouxiophyceae</taxon>
        <taxon>Chlorellales</taxon>
        <taxon>Chlorellaceae</taxon>
        <taxon>Apatococcus</taxon>
    </lineage>
</organism>
<dbReference type="PANTHER" id="PTHR45527">
    <property type="entry name" value="NONRIBOSOMAL PEPTIDE SYNTHETASE"/>
    <property type="match status" value="1"/>
</dbReference>
<dbReference type="SMART" id="SM00823">
    <property type="entry name" value="PKS_PP"/>
    <property type="match status" value="3"/>
</dbReference>
<evidence type="ECO:0000259" key="5">
    <source>
        <dbReference type="PROSITE" id="PS50075"/>
    </source>
</evidence>
<dbReference type="Proteomes" id="UP001438707">
    <property type="component" value="Unassembled WGS sequence"/>
</dbReference>
<gene>
    <name evidence="6" type="ORF">WJX74_001268</name>
</gene>
<dbReference type="Gene3D" id="3.30.300.30">
    <property type="match status" value="3"/>
</dbReference>
<evidence type="ECO:0000256" key="1">
    <source>
        <dbReference type="ARBA" id="ARBA00022450"/>
    </source>
</evidence>
<keyword evidence="2" id="KW-0597">Phosphoprotein</keyword>
<sequence>MQVKGIPCSLSQEQMVLLSMQEGGVAYNQAFCFGLDPQVDPALLSQALIALIDRHEPLRTGFTMDQDGLKQTIAPSAAECGFQLGREAMGSMSPAEVARQAEEGTLEKMDLRSPPLVAAKLFKGNDSAILVLHTHHSIMDGSSLQVAMKDLGAIYSSLQANKPDALREQSIQYSDFAQWQHSQQEAGAWEPHVKFWKEHLAGAPDALDLPADVSDAGKRRGHVGHWLQLQLDADLVDGMRALATRCHASLLAMIVAAFQVVLGRWCRQEDVVVGLPYSGRTRSQLEGLVGNFINMLPIRTGLSAETSFASLLKGVQQSVTDALSHSELPFNKLVEAMGISRSASRTPVFQAVVDLLEAPPSDQQHSVIQGSVEPPARESGPLVTDVVLQLTEHGKELRGMLQCSSDLLSRGAAQRLLSSFKVLLTAAVKDAETELLQLPLLTQHDARTVLEGFNPSKPDDDRVPTICLHHLFEQQADRQPHAACIRTSSETLSYGQVERRANALAHALQSMGVGSDSAVGVMLDRGPDLYVAILAVLKAGAAYLPLDAGYPEDRLQFMASDAAIRVLITTKDLARRTRGIDAQIHLMGREKEPNGNSGRPSCPATRDTLAYIIYTSGTTGKPKGVPVPHCGIVNNLLHTQEVCSFIAEDTFLQRTSVSFDVAVLDTFLPLQAGGCIVPVAADANKDACSLLRQLKECSISVVAGVPSQIQTWVAAGLSATTAPKLRWLMTGAEALPVQMMHALQERLPNISLFFGYGPTEASEHVTCKAFKHLGSNPVELPILVGPPIPQTHIYIVDAQRQLVPVGVPGELLTSGVGLARGYVNRPDLAQEAFIPNTLAKHAQGYFGRMYRTGDLARWTEHGEVQILGRVDRQVKVRGMRVELGEIENVLGGCKGVTGAAVRVTQHPSTKQTCVVGYLSPASQDQASVLTACRKRLPEHMVPVAIVDLDALPTLPNGKVDHKALPDPDWQSLAEGHEYVAPRSEAEKRVAAVWQEVLGLDRIGIHTNFFSAGGTSLLAGLISFKASASFEADASVALLFQHPTIAELAEVLEGDAAESSQIPSASLRPEDKVKGIPCSLSQEQMVLLSMQEGGVAYNQAFCFGLDPQVDPALLSQALMALIDRHEPLRTGFTMDQDGLKQTITPSAADCGFELKVESMDGLSAAEVARRAEETTLDKMDLKRPPLMTAKLCQGDNEAVLVLRTHHSIMDGSSLQVAMRDLEALHQALETKQTPELPEQSIHYSDFAQWQHSQQEAGAWQPHLDFWRTGLAGAPDALDLPADVPSSEKSSSHEGHWLHFQLDVELAHTMRALATSCQASLLALAVAAFQVVLARWCRQEDVVIGLPYSGRTRSQLEGLVGNFINMLPIRTRLSDNHSFESVLRAVQQSITGALSHSELPFNKLVEAIGITRSASRTPVFQAVVDLLENPDASQKKGLVRGPVEPPARTSGPSVTDVVLQLTEQGQELHGMLQCSSDIFSRAAAERLLSSFKELLAAAVKDASIPVFELPMLSQADAAAILHGFNPKPPIDISQMCLHNLFERQADCQPDAPCVRSSQEIMSYGQVENRANALAHVLQSKGVGPGSAVGVMLDRNASLYVAILAVLKAGGAYLPMDSAYPEDRLSFMASDAGIKVLITSKSLMEVVKGIEAQIHLIDEEQKGAGNTTRPTCPATRDSMAYIIYTSGTTGKPKGVPVPHVGIVNNMLDSQKLLGLTPKDIILQRTSISFDVAVFDTFLPLQAGACIVPALAASNQDAHALLKQLKEANITCVDGVPSQVQSWVAAGLSASMAPSLKWLLTGAEALPVSTLETLRERLPEINMYFGYGPTEASEHISCAIFKNLSGRPLQVPILVGKPIPNNDIYILDAHKQLVPVGVPGELFTSGCGLAEGYLNRPDLTAKAFMANTVAADASGYYSRMYGDLARWAPDGQIQILGRVDRQIKVRGMRVELGEIENVLNSRKGVRAAAVRVISHPSTKQACIVGYLTPSDLDKAAAMSLCRQRLPEHMIPIAMVTLEDLPVLPNGKVDHKALPEPDWEGIAEGEGEYVAPRDKSEEKVAAAWRDVLQLERIGVHANFFSAGGTSLLAGMIAFRVGAAFKVDASVALLMRHPTIAELAAKVSGQAAAGQGRQGIPGGAFSPEEKAAGVPLSFYQEQMVSLGMQGFQAYDQLFAYQVEGHLDMAALRRALQAVSERHEMLRTSFNVQDDRPRQVIPSLADIQLRMESRQLRSNAASAVEALRDEQSRQPDDLSRGPLLTLIALKGTKNDVMALRTHHSIIDAWSLQVLLADLRTAYHSAVTGEEPQLPALEVQYSDFAAWQQQQLKSGGWQEHIDFWKSQLAGCNEVLDLPAAQPRPATSSGEGYFVPMSISSALQQKLEGVAKDAKASPLMLITAIFQVVLARYCRQDDVVVGTPTNGRHMPELQQMVGNLVNMLPIRTQISPEATFKQVLAAVRETYLGALEHEDLPFNKLVELLSIQRAPNRTPLFQAIIAVNGQQDVSNGKTPEFSPVLEEKEADFGPTTTDVVLELTETGNGMQGRLICSTDVFSRAGGERFASSIQMLLEAAVNDIEAEVMRLPLMGLAAVETMFWATNPHPPSGNPAATCLHQLFEAAAHSHPNAACIQAESGTLSYAEVDAKANQVARQLISLGLKPGQVAGVMADRSPELYIAMISVLKTGAAYVPCDPTYPADRLHYMVQDSGLKILLTQEHLKNLVVLDDVQVCVVDSSAWTKQVQQQPSSSPNIKPDPDSMAFMIFTSGTTGRPKGVIVPHRGLVNNILHSKDILKWGTEDIIWQRTSISFDMQKLKITAFAAVPTLLQTWLAAGLSAKAVPSLTWLLTGAEAMSVELLQRLREAFRRTPIYFGYGPTEASEKVSLQIFNPRQPVEPTVLVGKAMPNVEIYILDSQLQPVPMGVAGELCCSGVNLAKGYHGRPDLTAEAFVDNPFVKEGNRWLQKMYRTGDLARLAEDGRIQILGRIDRQVKLRGLRIELGEIERVISNSPGVNAAAVAVHKHPATKQDVLVGYATPAGILVKDCLQACRQHLPKFMVPVVITPLESFPLLPNGKLDTNSLPVPDWSSEGQADEHVAPETPAEQTLQGIWSEVLDKENISVMADFFELGGTSLVAGVLLGKINRRLETSESIAVVFRCPTIRSLAKHMEAARRGDGQQTIPQLDAEDKAPGMVLPGTPKQELWHGLYTRYGELLAHLEVGLQLRGVVPRAAIQAALDALMQRHEALRTRLLWQDPSTGLHQTLVDYQPGLLKLQVFSGEESDGSSSADSSSLKGRAAHTRQITVPHQSPSACGHSELSNGNALPTANGCVDGEVGPAENGNASPGPLGHQPPWVLDCMADLLLTHFDFREAPLARAALFEVGPEESLLVLVVHHVISDAWALQLLSSDLNAALETALELHESTADSPAVLDSAAKDDSPNSASSTVAGRLTERLGQPPLQQMDYSAWLCNQLESKAGVESRRWWDKQLRGCRKLELPAEPDCMDASDPAAASTLCHMSDQGLQNLKSAAACLRTSNFIVMMAAFQITLGAISQEEKFMVLTPLGNRARPELQGLVSDTANEVMVPANLCGQSTYRQVIHNVRRFVMDSQTHGWMPIQELAKMMPEGYDLHSRQVFFGMPDVPNKADVPQSLPGHIKADQLSQEVFQHVHKSRQVSKGAASVLHDLAVDFVENAGRLQAHLKYAKRLFAGSFPEQLMHMMEDHLQKMSHDPSQAFKSIAHNHG</sequence>
<dbReference type="Pfam" id="PF13193">
    <property type="entry name" value="AMP-binding_C"/>
    <property type="match status" value="2"/>
</dbReference>
<dbReference type="InterPro" id="IPR010071">
    <property type="entry name" value="AA_adenyl_dom"/>
</dbReference>
<dbReference type="GO" id="GO:0031177">
    <property type="term" value="F:phosphopantetheine binding"/>
    <property type="evidence" value="ECO:0007669"/>
    <property type="project" value="InterPro"/>
</dbReference>
<evidence type="ECO:0000256" key="4">
    <source>
        <dbReference type="SAM" id="MobiDB-lite"/>
    </source>
</evidence>
<dbReference type="Gene3D" id="3.30.559.10">
    <property type="entry name" value="Chloramphenicol acetyltransferase-like domain"/>
    <property type="match status" value="4"/>
</dbReference>
<dbReference type="NCBIfam" id="TIGR01733">
    <property type="entry name" value="AA-adenyl-dom"/>
    <property type="match status" value="2"/>
</dbReference>
<dbReference type="Pfam" id="PF00668">
    <property type="entry name" value="Condensation"/>
    <property type="match status" value="5"/>
</dbReference>
<dbReference type="InterPro" id="IPR009081">
    <property type="entry name" value="PP-bd_ACP"/>
</dbReference>
<dbReference type="GO" id="GO:0043041">
    <property type="term" value="P:amino acid activation for nonribosomal peptide biosynthetic process"/>
    <property type="evidence" value="ECO:0007669"/>
    <property type="project" value="TreeGrafter"/>
</dbReference>
<comment type="caution">
    <text evidence="6">The sequence shown here is derived from an EMBL/GenBank/DDBJ whole genome shotgun (WGS) entry which is preliminary data.</text>
</comment>
<name>A0AAW1S182_9CHLO</name>
<dbReference type="SUPFAM" id="SSF52777">
    <property type="entry name" value="CoA-dependent acyltransferases"/>
    <property type="match status" value="8"/>
</dbReference>
<dbReference type="GO" id="GO:0009366">
    <property type="term" value="C:enterobactin synthetase complex"/>
    <property type="evidence" value="ECO:0007669"/>
    <property type="project" value="TreeGrafter"/>
</dbReference>
<dbReference type="Gene3D" id="3.30.559.30">
    <property type="entry name" value="Nonribosomal peptide synthetase, condensation domain"/>
    <property type="match status" value="4"/>
</dbReference>
<dbReference type="Pfam" id="PF00501">
    <property type="entry name" value="AMP-binding"/>
    <property type="match status" value="3"/>
</dbReference>
<dbReference type="FunFam" id="3.40.50.980:FF:000001">
    <property type="entry name" value="Non-ribosomal peptide synthetase"/>
    <property type="match status" value="3"/>
</dbReference>
<dbReference type="SUPFAM" id="SSF47336">
    <property type="entry name" value="ACP-like"/>
    <property type="match status" value="3"/>
</dbReference>
<keyword evidence="1" id="KW-0596">Phosphopantetheine</keyword>
<protein>
    <recommendedName>
        <fullName evidence="5">Carrier domain-containing protein</fullName>
    </recommendedName>
</protein>
<feature type="domain" description="Carrier" evidence="5">
    <location>
        <begin position="3084"/>
        <end position="3159"/>
    </location>
</feature>
<dbReference type="InterPro" id="IPR020806">
    <property type="entry name" value="PKS_PP-bd"/>
</dbReference>
<reference evidence="6 7" key="1">
    <citation type="journal article" date="2024" name="Nat. Commun.">
        <title>Phylogenomics reveals the evolutionary origins of lichenization in chlorophyte algae.</title>
        <authorList>
            <person name="Puginier C."/>
            <person name="Libourel C."/>
            <person name="Otte J."/>
            <person name="Skaloud P."/>
            <person name="Haon M."/>
            <person name="Grisel S."/>
            <person name="Petersen M."/>
            <person name="Berrin J.G."/>
            <person name="Delaux P.M."/>
            <person name="Dal Grande F."/>
            <person name="Keller J."/>
        </authorList>
    </citation>
    <scope>NUCLEOTIDE SEQUENCE [LARGE SCALE GENOMIC DNA]</scope>
    <source>
        <strain evidence="6 7">SAG 2145</strain>
    </source>
</reference>
<feature type="domain" description="Carrier" evidence="5">
    <location>
        <begin position="2046"/>
        <end position="2121"/>
    </location>
</feature>
<dbReference type="Gene3D" id="1.10.1200.10">
    <property type="entry name" value="ACP-like"/>
    <property type="match status" value="3"/>
</dbReference>
<keyword evidence="3" id="KW-0436">Ligase</keyword>
<dbReference type="GO" id="GO:0047527">
    <property type="term" value="F:2,3-dihydroxybenzoate-serine ligase activity"/>
    <property type="evidence" value="ECO:0007669"/>
    <property type="project" value="TreeGrafter"/>
</dbReference>
<dbReference type="PROSITE" id="PS50075">
    <property type="entry name" value="CARRIER"/>
    <property type="match status" value="3"/>
</dbReference>
<feature type="domain" description="Carrier" evidence="5">
    <location>
        <begin position="980"/>
        <end position="1055"/>
    </location>
</feature>
<keyword evidence="7" id="KW-1185">Reference proteome</keyword>
<dbReference type="GO" id="GO:0009239">
    <property type="term" value="P:enterobactin biosynthetic process"/>
    <property type="evidence" value="ECO:0007669"/>
    <property type="project" value="TreeGrafter"/>
</dbReference>
<proteinExistence type="predicted"/>
<dbReference type="PANTHER" id="PTHR45527:SF1">
    <property type="entry name" value="FATTY ACID SYNTHASE"/>
    <property type="match status" value="1"/>
</dbReference>
<dbReference type="InterPro" id="IPR000873">
    <property type="entry name" value="AMP-dep_synth/lig_dom"/>
</dbReference>
<dbReference type="InterPro" id="IPR023213">
    <property type="entry name" value="CAT-like_dom_sf"/>
</dbReference>
<dbReference type="CDD" id="cd05930">
    <property type="entry name" value="A_NRPS"/>
    <property type="match status" value="3"/>
</dbReference>